<gene>
    <name evidence="2" type="ORF">PoB_003152700</name>
</gene>
<dbReference type="Proteomes" id="UP000735302">
    <property type="component" value="Unassembled WGS sequence"/>
</dbReference>
<organism evidence="2 3">
    <name type="scientific">Plakobranchus ocellatus</name>
    <dbReference type="NCBI Taxonomy" id="259542"/>
    <lineage>
        <taxon>Eukaryota</taxon>
        <taxon>Metazoa</taxon>
        <taxon>Spiralia</taxon>
        <taxon>Lophotrochozoa</taxon>
        <taxon>Mollusca</taxon>
        <taxon>Gastropoda</taxon>
        <taxon>Heterobranchia</taxon>
        <taxon>Euthyneura</taxon>
        <taxon>Panpulmonata</taxon>
        <taxon>Sacoglossa</taxon>
        <taxon>Placobranchoidea</taxon>
        <taxon>Plakobranchidae</taxon>
        <taxon>Plakobranchus</taxon>
    </lineage>
</organism>
<evidence type="ECO:0000313" key="3">
    <source>
        <dbReference type="Proteomes" id="UP000735302"/>
    </source>
</evidence>
<protein>
    <submittedName>
        <fullName evidence="2">Uncharacterized protein</fullName>
    </submittedName>
</protein>
<sequence length="131" mass="15304">MGGHWKTRRTELHETSKEEQDDLRSDKYTNPDPGTMTCNQKNQLVNLCPRAQNKARQTLKWSNALDADRQNNYWTGLPWLDLASSQYKFSQLLYYKSPFKEIGQNVVLLSRASALDKEPQIWGKANRMQRD</sequence>
<feature type="region of interest" description="Disordered" evidence="1">
    <location>
        <begin position="1"/>
        <end position="40"/>
    </location>
</feature>
<accession>A0AAV4ADP7</accession>
<keyword evidence="3" id="KW-1185">Reference proteome</keyword>
<dbReference type="AlphaFoldDB" id="A0AAV4ADP7"/>
<feature type="compositionally biased region" description="Basic and acidic residues" evidence="1">
    <location>
        <begin position="8"/>
        <end position="29"/>
    </location>
</feature>
<evidence type="ECO:0000256" key="1">
    <source>
        <dbReference type="SAM" id="MobiDB-lite"/>
    </source>
</evidence>
<evidence type="ECO:0000313" key="2">
    <source>
        <dbReference type="EMBL" id="GFO05022.1"/>
    </source>
</evidence>
<comment type="caution">
    <text evidence="2">The sequence shown here is derived from an EMBL/GenBank/DDBJ whole genome shotgun (WGS) entry which is preliminary data.</text>
</comment>
<proteinExistence type="predicted"/>
<reference evidence="2 3" key="1">
    <citation type="journal article" date="2021" name="Elife">
        <title>Chloroplast acquisition without the gene transfer in kleptoplastic sea slugs, Plakobranchus ocellatus.</title>
        <authorList>
            <person name="Maeda T."/>
            <person name="Takahashi S."/>
            <person name="Yoshida T."/>
            <person name="Shimamura S."/>
            <person name="Takaki Y."/>
            <person name="Nagai Y."/>
            <person name="Toyoda A."/>
            <person name="Suzuki Y."/>
            <person name="Arimoto A."/>
            <person name="Ishii H."/>
            <person name="Satoh N."/>
            <person name="Nishiyama T."/>
            <person name="Hasebe M."/>
            <person name="Maruyama T."/>
            <person name="Minagawa J."/>
            <person name="Obokata J."/>
            <person name="Shigenobu S."/>
        </authorList>
    </citation>
    <scope>NUCLEOTIDE SEQUENCE [LARGE SCALE GENOMIC DNA]</scope>
</reference>
<dbReference type="EMBL" id="BLXT01003746">
    <property type="protein sequence ID" value="GFO05022.1"/>
    <property type="molecule type" value="Genomic_DNA"/>
</dbReference>
<name>A0AAV4ADP7_9GAST</name>